<evidence type="ECO:0000313" key="12">
    <source>
        <dbReference type="EMBL" id="GAA0676402.1"/>
    </source>
</evidence>
<evidence type="ECO:0000259" key="9">
    <source>
        <dbReference type="Pfam" id="PF02878"/>
    </source>
</evidence>
<keyword evidence="4 7" id="KW-0479">Metal-binding</keyword>
<dbReference type="InterPro" id="IPR005846">
    <property type="entry name" value="A-D-PHexomutase_a/b/a-III"/>
</dbReference>
<dbReference type="InterPro" id="IPR005845">
    <property type="entry name" value="A-D-PHexomutase_a/b/a-II"/>
</dbReference>
<dbReference type="PANTHER" id="PTHR43771">
    <property type="entry name" value="PHOSPHOMANNOMUTASE"/>
    <property type="match status" value="1"/>
</dbReference>
<feature type="domain" description="Alpha-D-phosphohexomutase C-terminal" evidence="8">
    <location>
        <begin position="382"/>
        <end position="448"/>
    </location>
</feature>
<dbReference type="Pfam" id="PF02879">
    <property type="entry name" value="PGM_PMM_II"/>
    <property type="match status" value="1"/>
</dbReference>
<evidence type="ECO:0000259" key="10">
    <source>
        <dbReference type="Pfam" id="PF02879"/>
    </source>
</evidence>
<dbReference type="Gene3D" id="3.30.310.50">
    <property type="entry name" value="Alpha-D-phosphohexomutase, C-terminal domain"/>
    <property type="match status" value="1"/>
</dbReference>
<evidence type="ECO:0000256" key="7">
    <source>
        <dbReference type="RuleBase" id="RU004326"/>
    </source>
</evidence>
<dbReference type="InterPro" id="IPR036900">
    <property type="entry name" value="A-D-PHexomutase_C_sf"/>
</dbReference>
<dbReference type="NCBIfam" id="NF046027">
    <property type="entry name" value="PhglucPhmanMutPgmG"/>
    <property type="match status" value="1"/>
</dbReference>
<dbReference type="Pfam" id="PF00408">
    <property type="entry name" value="PGM_PMM_IV"/>
    <property type="match status" value="1"/>
</dbReference>
<feature type="domain" description="Alpha-D-phosphohexomutase alpha/beta/alpha" evidence="11">
    <location>
        <begin position="254"/>
        <end position="365"/>
    </location>
</feature>
<evidence type="ECO:0000256" key="5">
    <source>
        <dbReference type="ARBA" id="ARBA00022842"/>
    </source>
</evidence>
<accession>A0ABN1HZU2</accession>
<dbReference type="EMBL" id="BAAAES010000012">
    <property type="protein sequence ID" value="GAA0676402.1"/>
    <property type="molecule type" value="Genomic_DNA"/>
</dbReference>
<dbReference type="RefSeq" id="WP_163957843.1">
    <property type="nucleotide sequence ID" value="NZ_BAAAES010000012.1"/>
</dbReference>
<evidence type="ECO:0000256" key="1">
    <source>
        <dbReference type="ARBA" id="ARBA00001946"/>
    </source>
</evidence>
<dbReference type="SUPFAM" id="SSF55957">
    <property type="entry name" value="Phosphoglucomutase, C-terminal domain"/>
    <property type="match status" value="1"/>
</dbReference>
<keyword evidence="5 7" id="KW-0460">Magnesium</keyword>
<comment type="caution">
    <text evidence="12">The sequence shown here is derived from an EMBL/GenBank/DDBJ whole genome shotgun (WGS) entry which is preliminary data.</text>
</comment>
<gene>
    <name evidence="12" type="ORF">GCM10009102_31060</name>
</gene>
<evidence type="ECO:0000256" key="6">
    <source>
        <dbReference type="ARBA" id="ARBA00023235"/>
    </source>
</evidence>
<dbReference type="InterPro" id="IPR016055">
    <property type="entry name" value="A-D-PHexomutase_a/b/a-I/II/III"/>
</dbReference>
<feature type="domain" description="Alpha-D-phosphohexomutase alpha/beta/alpha" evidence="9">
    <location>
        <begin position="10"/>
        <end position="119"/>
    </location>
</feature>
<comment type="similarity">
    <text evidence="2 7">Belongs to the phosphohexose mutase family.</text>
</comment>
<keyword evidence="3" id="KW-0597">Phosphoprotein</keyword>
<dbReference type="PRINTS" id="PR00509">
    <property type="entry name" value="PGMPMM"/>
</dbReference>
<evidence type="ECO:0000256" key="2">
    <source>
        <dbReference type="ARBA" id="ARBA00010231"/>
    </source>
</evidence>
<dbReference type="InterPro" id="IPR005844">
    <property type="entry name" value="A-D-PHexomutase_a/b/a-I"/>
</dbReference>
<dbReference type="Pfam" id="PF02880">
    <property type="entry name" value="PGM_PMM_III"/>
    <property type="match status" value="1"/>
</dbReference>
<dbReference type="Proteomes" id="UP001500238">
    <property type="component" value="Unassembled WGS sequence"/>
</dbReference>
<evidence type="ECO:0000259" key="8">
    <source>
        <dbReference type="Pfam" id="PF00408"/>
    </source>
</evidence>
<protein>
    <submittedName>
        <fullName evidence="12">Phosphomannomutase/phosphoglucomutase</fullName>
    </submittedName>
</protein>
<dbReference type="InterPro" id="IPR005841">
    <property type="entry name" value="Alpha-D-phosphohexomutase_SF"/>
</dbReference>
<comment type="cofactor">
    <cofactor evidence="1">
        <name>Mg(2+)</name>
        <dbReference type="ChEBI" id="CHEBI:18420"/>
    </cofactor>
</comment>
<keyword evidence="13" id="KW-1185">Reference proteome</keyword>
<name>A0ABN1HZU2_9SPHN</name>
<dbReference type="PANTHER" id="PTHR43771:SF2">
    <property type="entry name" value="PHOSPHOMANNOMUTASE_PHOSPHOGLUCOMUTASE"/>
    <property type="match status" value="1"/>
</dbReference>
<evidence type="ECO:0000256" key="3">
    <source>
        <dbReference type="ARBA" id="ARBA00022553"/>
    </source>
</evidence>
<reference evidence="12 13" key="1">
    <citation type="journal article" date="2019" name="Int. J. Syst. Evol. Microbiol.">
        <title>The Global Catalogue of Microorganisms (GCM) 10K type strain sequencing project: providing services to taxonomists for standard genome sequencing and annotation.</title>
        <authorList>
            <consortium name="The Broad Institute Genomics Platform"/>
            <consortium name="The Broad Institute Genome Sequencing Center for Infectious Disease"/>
            <person name="Wu L."/>
            <person name="Ma J."/>
        </authorList>
    </citation>
    <scope>NUCLEOTIDE SEQUENCE [LARGE SCALE GENOMIC DNA]</scope>
    <source>
        <strain evidence="12 13">JCM 14603</strain>
    </source>
</reference>
<evidence type="ECO:0000256" key="4">
    <source>
        <dbReference type="ARBA" id="ARBA00022723"/>
    </source>
</evidence>
<organism evidence="12 13">
    <name type="scientific">Sphingomonas insulae</name>
    <dbReference type="NCBI Taxonomy" id="424800"/>
    <lineage>
        <taxon>Bacteria</taxon>
        <taxon>Pseudomonadati</taxon>
        <taxon>Pseudomonadota</taxon>
        <taxon>Alphaproteobacteria</taxon>
        <taxon>Sphingomonadales</taxon>
        <taxon>Sphingomonadaceae</taxon>
        <taxon>Sphingomonas</taxon>
    </lineage>
</organism>
<keyword evidence="6" id="KW-0413">Isomerase</keyword>
<proteinExistence type="inferred from homology"/>
<dbReference type="InterPro" id="IPR016066">
    <property type="entry name" value="A-D-PHexomutase_CS"/>
</dbReference>
<evidence type="ECO:0000259" key="11">
    <source>
        <dbReference type="Pfam" id="PF02880"/>
    </source>
</evidence>
<dbReference type="PROSITE" id="PS00710">
    <property type="entry name" value="PGM_PMM"/>
    <property type="match status" value="1"/>
</dbReference>
<dbReference type="Gene3D" id="3.40.120.10">
    <property type="entry name" value="Alpha-D-Glucose-1,6-Bisphosphate, subunit A, domain 3"/>
    <property type="match status" value="3"/>
</dbReference>
<dbReference type="CDD" id="cd03089">
    <property type="entry name" value="PMM_PGM"/>
    <property type="match status" value="1"/>
</dbReference>
<evidence type="ECO:0000313" key="13">
    <source>
        <dbReference type="Proteomes" id="UP001500238"/>
    </source>
</evidence>
<dbReference type="Pfam" id="PF02878">
    <property type="entry name" value="PGM_PMM_I"/>
    <property type="match status" value="1"/>
</dbReference>
<feature type="domain" description="Alpha-D-phosphohexomutase alpha/beta/alpha" evidence="10">
    <location>
        <begin position="165"/>
        <end position="250"/>
    </location>
</feature>
<dbReference type="SUPFAM" id="SSF53738">
    <property type="entry name" value="Phosphoglucomutase, first 3 domains"/>
    <property type="match status" value="3"/>
</dbReference>
<sequence length="459" mass="48194">MAHVLSPAILRKYDIRGTVGRNLGVADAVAIGRSFATRVRQAGGTRVAVGRDGRLSSPELETALVDGLTAGGVDVVRVGIGPTPMLYYAEATLEVDAGVHVTGSHNPRDDNGFKMVLGHRSFYGADVRDLARIAAAGDWSEGAGSVTDLDVCDAYVGRLMAGYAGGSFRIGWDCGNGAAGPAIERLTALLPGEHHLLHTAVDGHFPNHHPDPTEEANLADLKALVRERGLDFGIAFDGDGDRIGAVDGEGRVLWGDQLLSLLIEPVLTELRGATVVADVKSSQMVFDRIAALGGKKVMGATGHSLMKEAMLAHDAPIAGELSGHIFFGAGANGGWYGFDDALYAAVQLIRAVHLSGRSLTALRSAMPPLVNTPDLRFAVDPARKFAVVDEVRDRLLARGLDVVAIDGVRVTTPDGWWLLRASNTQDVLTARAEAGSQPALDALVAAIDTELAASGIARD</sequence>
<dbReference type="InterPro" id="IPR005843">
    <property type="entry name" value="A-D-PHexomutase_C"/>
</dbReference>